<name>A0A4R3JBR9_9PROT</name>
<proteinExistence type="predicted"/>
<reference evidence="2 3" key="1">
    <citation type="submission" date="2019-03" db="EMBL/GenBank/DDBJ databases">
        <title>Genomic Encyclopedia of Type Strains, Phase IV (KMG-IV): sequencing the most valuable type-strain genomes for metagenomic binning, comparative biology and taxonomic classification.</title>
        <authorList>
            <person name="Goeker M."/>
        </authorList>
    </citation>
    <scope>NUCLEOTIDE SEQUENCE [LARGE SCALE GENOMIC DNA]</scope>
    <source>
        <strain evidence="2 3">DSM 101688</strain>
    </source>
</reference>
<evidence type="ECO:0000313" key="3">
    <source>
        <dbReference type="Proteomes" id="UP000295304"/>
    </source>
</evidence>
<protein>
    <submittedName>
        <fullName evidence="2">Histidine phosphotransferase ChpT</fullName>
    </submittedName>
</protein>
<dbReference type="EMBL" id="SLZW01000003">
    <property type="protein sequence ID" value="TCS63479.1"/>
    <property type="molecule type" value="Genomic_DNA"/>
</dbReference>
<dbReference type="OrthoDB" id="9803702at2"/>
<evidence type="ECO:0000313" key="2">
    <source>
        <dbReference type="EMBL" id="TCS63479.1"/>
    </source>
</evidence>
<accession>A0A4R3JBR9</accession>
<dbReference type="InterPro" id="IPR036890">
    <property type="entry name" value="HATPase_C_sf"/>
</dbReference>
<dbReference type="Proteomes" id="UP000295304">
    <property type="component" value="Unassembled WGS sequence"/>
</dbReference>
<dbReference type="RefSeq" id="WP_132938455.1">
    <property type="nucleotide sequence ID" value="NZ_CP119676.1"/>
</dbReference>
<keyword evidence="3" id="KW-1185">Reference proteome</keyword>
<gene>
    <name evidence="2" type="ORF">EDD55_103100</name>
</gene>
<feature type="domain" description="Histidine phosphotransferase ChpT C-terminal" evidence="1">
    <location>
        <begin position="83"/>
        <end position="200"/>
    </location>
</feature>
<comment type="caution">
    <text evidence="2">The sequence shown here is derived from an EMBL/GenBank/DDBJ whole genome shotgun (WGS) entry which is preliminary data.</text>
</comment>
<dbReference type="Gene3D" id="3.30.565.10">
    <property type="entry name" value="Histidine kinase-like ATPase, C-terminal domain"/>
    <property type="match status" value="1"/>
</dbReference>
<sequence length="223" mass="23823">MQIDDRIAQLLCSRLCHDLAGPAGAVNTGMELIGEAENPISPENAQTMDFVMHSARQVTDRLAFYRLAFGFAGRGGAPRVAVADACRLIESFIDRSRIDVRWDCPDGDLTSDQIRMVFTMILMALGCLPRGGRLLCGFGTIEDGFGVAMTASGEGARLSDDDRAALDMNVPVDRLSARNVHVRWGALVAANMGGAIEIDGPAEGAFLAKENAEVRLAVLLIGS</sequence>
<dbReference type="InterPro" id="IPR018762">
    <property type="entry name" value="ChpT_C"/>
</dbReference>
<dbReference type="GO" id="GO:0016740">
    <property type="term" value="F:transferase activity"/>
    <property type="evidence" value="ECO:0007669"/>
    <property type="project" value="UniProtKB-KW"/>
</dbReference>
<dbReference type="Pfam" id="PF10090">
    <property type="entry name" value="HPTransfase"/>
    <property type="match status" value="1"/>
</dbReference>
<keyword evidence="2" id="KW-0808">Transferase</keyword>
<organism evidence="2 3">
    <name type="scientific">Varunaivibrio sulfuroxidans</name>
    <dbReference type="NCBI Taxonomy" id="1773489"/>
    <lineage>
        <taxon>Bacteria</taxon>
        <taxon>Pseudomonadati</taxon>
        <taxon>Pseudomonadota</taxon>
        <taxon>Alphaproteobacteria</taxon>
        <taxon>Rhodospirillales</taxon>
        <taxon>Magnetovibrionaceae</taxon>
        <taxon>Varunaivibrio</taxon>
    </lineage>
</organism>
<dbReference type="AlphaFoldDB" id="A0A4R3JBR9"/>
<dbReference type="Gene3D" id="1.10.287.130">
    <property type="match status" value="1"/>
</dbReference>
<evidence type="ECO:0000259" key="1">
    <source>
        <dbReference type="Pfam" id="PF10090"/>
    </source>
</evidence>